<evidence type="ECO:0000256" key="3">
    <source>
        <dbReference type="ARBA" id="ARBA00022803"/>
    </source>
</evidence>
<evidence type="ECO:0000313" key="7">
    <source>
        <dbReference type="Proteomes" id="UP001378188"/>
    </source>
</evidence>
<dbReference type="RefSeq" id="WP_340330924.1">
    <property type="nucleotide sequence ID" value="NZ_JAZHOF010000007.1"/>
</dbReference>
<evidence type="ECO:0000256" key="5">
    <source>
        <dbReference type="SAM" id="MobiDB-lite"/>
    </source>
</evidence>
<dbReference type="SMART" id="SM00028">
    <property type="entry name" value="TPR"/>
    <property type="match status" value="4"/>
</dbReference>
<dbReference type="InterPro" id="IPR026634">
    <property type="entry name" value="TPST-like"/>
</dbReference>
<dbReference type="GO" id="GO:0006396">
    <property type="term" value="P:RNA processing"/>
    <property type="evidence" value="ECO:0007669"/>
    <property type="project" value="InterPro"/>
</dbReference>
<comment type="caution">
    <text evidence="6">The sequence shown here is derived from an EMBL/GenBank/DDBJ whole genome shotgun (WGS) entry which is preliminary data.</text>
</comment>
<dbReference type="SMART" id="SM00386">
    <property type="entry name" value="HAT"/>
    <property type="match status" value="1"/>
</dbReference>
<dbReference type="GO" id="GO:0008476">
    <property type="term" value="F:protein-tyrosine sulfotransferase activity"/>
    <property type="evidence" value="ECO:0007669"/>
    <property type="project" value="InterPro"/>
</dbReference>
<dbReference type="PROSITE" id="PS50005">
    <property type="entry name" value="TPR"/>
    <property type="match status" value="1"/>
</dbReference>
<keyword evidence="3 4" id="KW-0802">TPR repeat</keyword>
<sequence>METTDQICSCGTGLPATCCCDYDQQIGSAATPGDGNDIPADGRNPSDGAGDGRIGDGRISDTAAHAENMQAFAQQIEKAQKAWQENDPATAERLALRVLKVAPRQLDMLRLLSMIRESERKPQATRVLLRRIIAAAPTALNAMNRLALLELRQGNVDAAEVQARAAVRLAPDRPQAHNLMAMVMTQREFGVVGEYHCRRALELSGKRIPLVLSNLALNLRNQGKIDEARDAYREALALEPKSRKTWLGLARLEEADRQLDAAHAALDELARVRPGKDPAATLLRATVLGRQKRYDEALALLETAEGEERAQLRPMERLERGRLLDRLGRYDEAWTDFQAAKARVREMSGRVYREAEAREHADQLKSFFERRRLDVLPRAETRTDMGQPIFILGFPRSGTTLLEQTLSASDHIAAGDELPLIHELVAISQRLLNSPLPFPAALAELWMGDRRYGLETMRDHYLTRAQQLGVLQRSTTLFTDKMPLNEVHTGLIALVFPQAPLLHVIRHPLDIMVSAMSNFFTHGANCSNALDSAAKHLLLSHELVEHYRGEMDLNYLPVRYEDIVDDQEATIREVFDFVDVPFDPAVLEFEGNRRYARTASYAQVTEKLYDRSRYRYRNYLPHLEPVVPMLQPLIERLGYRVE</sequence>
<dbReference type="InterPro" id="IPR019734">
    <property type="entry name" value="TPR_rpt"/>
</dbReference>
<proteinExistence type="predicted"/>
<dbReference type="Gene3D" id="1.25.40.10">
    <property type="entry name" value="Tetratricopeptide repeat domain"/>
    <property type="match status" value="3"/>
</dbReference>
<dbReference type="Pfam" id="PF07719">
    <property type="entry name" value="TPR_2"/>
    <property type="match status" value="1"/>
</dbReference>
<dbReference type="SUPFAM" id="SSF48452">
    <property type="entry name" value="TPR-like"/>
    <property type="match status" value="2"/>
</dbReference>
<dbReference type="Gene3D" id="3.40.50.300">
    <property type="entry name" value="P-loop containing nucleotide triphosphate hydrolases"/>
    <property type="match status" value="1"/>
</dbReference>
<evidence type="ECO:0000256" key="4">
    <source>
        <dbReference type="PROSITE-ProRule" id="PRU00339"/>
    </source>
</evidence>
<dbReference type="Pfam" id="PF13469">
    <property type="entry name" value="Sulfotransfer_3"/>
    <property type="match status" value="1"/>
</dbReference>
<protein>
    <submittedName>
        <fullName evidence="6">Sulfotransferase</fullName>
    </submittedName>
</protein>
<feature type="region of interest" description="Disordered" evidence="5">
    <location>
        <begin position="30"/>
        <end position="59"/>
    </location>
</feature>
<dbReference type="PANTHER" id="PTHR12788:SF10">
    <property type="entry name" value="PROTEIN-TYROSINE SULFOTRANSFERASE"/>
    <property type="match status" value="1"/>
</dbReference>
<gene>
    <name evidence="6" type="ORF">V3328_17155</name>
</gene>
<accession>A0AAW9RWG1</accession>
<dbReference type="InterPro" id="IPR003107">
    <property type="entry name" value="HAT"/>
</dbReference>
<dbReference type="InterPro" id="IPR013105">
    <property type="entry name" value="TPR_2"/>
</dbReference>
<dbReference type="Pfam" id="PF13432">
    <property type="entry name" value="TPR_16"/>
    <property type="match status" value="2"/>
</dbReference>
<dbReference type="InterPro" id="IPR011990">
    <property type="entry name" value="TPR-like_helical_dom_sf"/>
</dbReference>
<evidence type="ECO:0000256" key="2">
    <source>
        <dbReference type="ARBA" id="ARBA00022737"/>
    </source>
</evidence>
<organism evidence="6 7">
    <name type="scientific">Microbaculum marinum</name>
    <dbReference type="NCBI Taxonomy" id="1764581"/>
    <lineage>
        <taxon>Bacteria</taxon>
        <taxon>Pseudomonadati</taxon>
        <taxon>Pseudomonadota</taxon>
        <taxon>Alphaproteobacteria</taxon>
        <taxon>Hyphomicrobiales</taxon>
        <taxon>Tepidamorphaceae</taxon>
        <taxon>Microbaculum</taxon>
    </lineage>
</organism>
<keyword evidence="7" id="KW-1185">Reference proteome</keyword>
<dbReference type="InterPro" id="IPR027417">
    <property type="entry name" value="P-loop_NTPase"/>
</dbReference>
<evidence type="ECO:0000256" key="1">
    <source>
        <dbReference type="ARBA" id="ARBA00022679"/>
    </source>
</evidence>
<dbReference type="EMBL" id="JAZHOF010000007">
    <property type="protein sequence ID" value="MEJ8573223.1"/>
    <property type="molecule type" value="Genomic_DNA"/>
</dbReference>
<feature type="repeat" description="TPR" evidence="4">
    <location>
        <begin position="209"/>
        <end position="242"/>
    </location>
</feature>
<dbReference type="PANTHER" id="PTHR12788">
    <property type="entry name" value="PROTEIN-TYROSINE SULFOTRANSFERASE 2"/>
    <property type="match status" value="1"/>
</dbReference>
<reference evidence="6 7" key="1">
    <citation type="submission" date="2024-02" db="EMBL/GenBank/DDBJ databases">
        <title>Genome analysis and characterization of Microbaculum marinisediminis sp. nov., isolated from marine sediment.</title>
        <authorList>
            <person name="Du Z.-J."/>
            <person name="Ye Y.-Q."/>
            <person name="Zhang Z.-R."/>
            <person name="Yuan S.-M."/>
            <person name="Zhang X.-Y."/>
        </authorList>
    </citation>
    <scope>NUCLEOTIDE SEQUENCE [LARGE SCALE GENOMIC DNA]</scope>
    <source>
        <strain evidence="6 7">SDUM1044001</strain>
    </source>
</reference>
<evidence type="ECO:0000313" key="6">
    <source>
        <dbReference type="EMBL" id="MEJ8573223.1"/>
    </source>
</evidence>
<keyword evidence="1" id="KW-0808">Transferase</keyword>
<dbReference type="SUPFAM" id="SSF52540">
    <property type="entry name" value="P-loop containing nucleoside triphosphate hydrolases"/>
    <property type="match status" value="1"/>
</dbReference>
<keyword evidence="2" id="KW-0677">Repeat</keyword>
<dbReference type="Proteomes" id="UP001378188">
    <property type="component" value="Unassembled WGS sequence"/>
</dbReference>
<dbReference type="AlphaFoldDB" id="A0AAW9RWG1"/>
<name>A0AAW9RWG1_9HYPH</name>